<keyword evidence="5" id="KW-1185">Reference proteome</keyword>
<dbReference type="GO" id="GO:0005739">
    <property type="term" value="C:mitochondrion"/>
    <property type="evidence" value="ECO:0007669"/>
    <property type="project" value="TreeGrafter"/>
</dbReference>
<dbReference type="Pfam" id="PF03981">
    <property type="entry name" value="Ubiq_cyt_C_chap"/>
    <property type="match status" value="2"/>
</dbReference>
<reference evidence="4 5" key="1">
    <citation type="journal article" date="2014" name="PLoS Genet.">
        <title>Analysis of the Phlebiopsis gigantea genome, transcriptome and secretome provides insight into its pioneer colonization strategies of wood.</title>
        <authorList>
            <person name="Hori C."/>
            <person name="Ishida T."/>
            <person name="Igarashi K."/>
            <person name="Samejima M."/>
            <person name="Suzuki H."/>
            <person name="Master E."/>
            <person name="Ferreira P."/>
            <person name="Ruiz-Duenas F.J."/>
            <person name="Held B."/>
            <person name="Canessa P."/>
            <person name="Larrondo L.F."/>
            <person name="Schmoll M."/>
            <person name="Druzhinina I.S."/>
            <person name="Kubicek C.P."/>
            <person name="Gaskell J.A."/>
            <person name="Kersten P."/>
            <person name="St John F."/>
            <person name="Glasner J."/>
            <person name="Sabat G."/>
            <person name="Splinter BonDurant S."/>
            <person name="Syed K."/>
            <person name="Yadav J."/>
            <person name="Mgbeahuruike A.C."/>
            <person name="Kovalchuk A."/>
            <person name="Asiegbu F.O."/>
            <person name="Lackner G."/>
            <person name="Hoffmeister D."/>
            <person name="Rencoret J."/>
            <person name="Gutierrez A."/>
            <person name="Sun H."/>
            <person name="Lindquist E."/>
            <person name="Barry K."/>
            <person name="Riley R."/>
            <person name="Grigoriev I.V."/>
            <person name="Henrissat B."/>
            <person name="Kues U."/>
            <person name="Berka R.M."/>
            <person name="Martinez A.T."/>
            <person name="Covert S.F."/>
            <person name="Blanchette R.A."/>
            <person name="Cullen D."/>
        </authorList>
    </citation>
    <scope>NUCLEOTIDE SEQUENCE [LARGE SCALE GENOMIC DNA]</scope>
    <source>
        <strain evidence="4 5">11061_1 CR5-6</strain>
    </source>
</reference>
<dbReference type="STRING" id="745531.A0A0C3PAS9"/>
<dbReference type="Proteomes" id="UP000053257">
    <property type="component" value="Unassembled WGS sequence"/>
</dbReference>
<organism evidence="4 5">
    <name type="scientific">Phlebiopsis gigantea (strain 11061_1 CR5-6)</name>
    <name type="common">White-rot fungus</name>
    <name type="synonym">Peniophora gigantea</name>
    <dbReference type="NCBI Taxonomy" id="745531"/>
    <lineage>
        <taxon>Eukaryota</taxon>
        <taxon>Fungi</taxon>
        <taxon>Dikarya</taxon>
        <taxon>Basidiomycota</taxon>
        <taxon>Agaricomycotina</taxon>
        <taxon>Agaricomycetes</taxon>
        <taxon>Polyporales</taxon>
        <taxon>Phanerochaetaceae</taxon>
        <taxon>Phlebiopsis</taxon>
    </lineage>
</organism>
<feature type="domain" description="Ubiquinol-cytochrome c chaperone" evidence="3">
    <location>
        <begin position="213"/>
        <end position="258"/>
    </location>
</feature>
<dbReference type="AlphaFoldDB" id="A0A0C3PAS9"/>
<feature type="domain" description="Ubiquinol-cytochrome c chaperone" evidence="3">
    <location>
        <begin position="116"/>
        <end position="170"/>
    </location>
</feature>
<evidence type="ECO:0000256" key="1">
    <source>
        <dbReference type="ARBA" id="ARBA00006407"/>
    </source>
</evidence>
<name>A0A0C3PAS9_PHLG1</name>
<evidence type="ECO:0000313" key="5">
    <source>
        <dbReference type="Proteomes" id="UP000053257"/>
    </source>
</evidence>
<gene>
    <name evidence="4" type="ORF">PHLGIDRAFT_96539</name>
</gene>
<dbReference type="HOGENOM" id="CLU_051390_0_0_1"/>
<proteinExistence type="inferred from homology"/>
<evidence type="ECO:0000313" key="4">
    <source>
        <dbReference type="EMBL" id="KIP01943.1"/>
    </source>
</evidence>
<dbReference type="GO" id="GO:0034551">
    <property type="term" value="P:mitochondrial respiratory chain complex III assembly"/>
    <property type="evidence" value="ECO:0007669"/>
    <property type="project" value="TreeGrafter"/>
</dbReference>
<feature type="region of interest" description="Disordered" evidence="2">
    <location>
        <begin position="25"/>
        <end position="57"/>
    </location>
</feature>
<dbReference type="InterPro" id="IPR007129">
    <property type="entry name" value="Ubiqinol_cyt_c_chaperone_CPB3"/>
</dbReference>
<accession>A0A0C3PAS9</accession>
<dbReference type="PANTHER" id="PTHR12184:SF1">
    <property type="entry name" value="UBIQUINOL-CYTOCHROME-C REDUCTASE COMPLEX ASSEMBLY FACTOR 1"/>
    <property type="match status" value="1"/>
</dbReference>
<dbReference type="PANTHER" id="PTHR12184">
    <property type="entry name" value="UBIQUINOL-CYTOCHROME C REDUCTASE COMPLEX ASSEMBLY FACTOR 1 FAMILY MEMBER"/>
    <property type="match status" value="1"/>
</dbReference>
<protein>
    <recommendedName>
        <fullName evidence="3">Ubiquinol-cytochrome c chaperone domain-containing protein</fullName>
    </recommendedName>
</protein>
<dbReference type="EMBL" id="KN840720">
    <property type="protein sequence ID" value="KIP01943.1"/>
    <property type="molecule type" value="Genomic_DNA"/>
</dbReference>
<dbReference type="InterPro" id="IPR021150">
    <property type="entry name" value="Ubiq_cyt_c_chap"/>
</dbReference>
<sequence length="366" mass="41381">MVARSILARRLRQPPLQIAAPRCAHTFPPPKHKHGHVSAYEQPAPEPPKTPTQEVPESWLTRKVKSSPTTLKAFMGMATVLGYNSPKQIAGRHAYQLYDKLCVPRADEEQVFWRDECSLPPTLQSWFSVTNLHVWLLTVRLRALPDSLGKHYIQGLVDHFFIDVEDRIRNVLQPPTPPKSGPPVSIPHSTYVSSPSNFYTIPNGDKRPKGKAPERLVTRQMKILKEQLAGMGMSFDIALVKGDAEMAAVVWRNFLGARGARGIVYPSSPEAKGDKPYFRRSVNLVGGDIEKVDKWDEQRFEAEELKDDGSGVHDFAPDEAGKYVRYPELMADVVRYVRRELVRLEQIPDDQVMGSIDALRFGRIRE</sequence>
<dbReference type="OrthoDB" id="10253878at2759"/>
<evidence type="ECO:0000259" key="3">
    <source>
        <dbReference type="Pfam" id="PF03981"/>
    </source>
</evidence>
<comment type="similarity">
    <text evidence="1">Belongs to the CBP3 family.</text>
</comment>
<evidence type="ECO:0000256" key="2">
    <source>
        <dbReference type="SAM" id="MobiDB-lite"/>
    </source>
</evidence>